<evidence type="ECO:0000313" key="10">
    <source>
        <dbReference type="Proteomes" id="UP000192934"/>
    </source>
</evidence>
<evidence type="ECO:0000256" key="5">
    <source>
        <dbReference type="ARBA" id="ARBA00022989"/>
    </source>
</evidence>
<sequence length="434" mass="44391">MSQPTRILLALVLGIGLGIIAARIGGDWVASSTAIAEPIGGAWLNALQMTIVPLVVSLLITGIAASAEAARASKLAARALVLFITLLWMSAATAALLTPLFLGFFPMPAEAAAALRDALSTTSAVGAVPSFSDFVKSIVPTNPVGAAASSAILPLIIFTGLFAFAMTQLPTEPREVLVGFFKAVADTMLVVIGWVLWIGPIGVFALAYVVGARAGGAAFGALLHYVLIVSAVGLVVSLMAYPLAVFGAKIPFLKFARSVAPAQAVAVSTQSSLASLPAMLRASKKLGVPVAASGVVLPMAVAIFRATGPVMNLAVAIYVAHWFGIELTPTAMAAGVAAAAITTMGAVGIAGQASFITSIAPIAMAMGVPIEPLALLIAVETLPDLVRTYGNVSMDVAATATIAHRSGYDSEDADTREDRLLAEGTWPTDKKEET</sequence>
<organism evidence="9 10">
    <name type="scientific">Allosphingosinicella indica</name>
    <dbReference type="NCBI Taxonomy" id="941907"/>
    <lineage>
        <taxon>Bacteria</taxon>
        <taxon>Pseudomonadati</taxon>
        <taxon>Pseudomonadota</taxon>
        <taxon>Alphaproteobacteria</taxon>
        <taxon>Sphingomonadales</taxon>
        <taxon>Sphingomonadaceae</taxon>
        <taxon>Allosphingosinicella</taxon>
    </lineage>
</organism>
<keyword evidence="10" id="KW-1185">Reference proteome</keyword>
<gene>
    <name evidence="9" type="ORF">SAMN06295910_0535</name>
</gene>
<dbReference type="AlphaFoldDB" id="A0A1X7FZL1"/>
<protein>
    <submittedName>
        <fullName evidence="9">Na+/H+-dicarboxylate symporter</fullName>
    </submittedName>
</protein>
<evidence type="ECO:0000256" key="7">
    <source>
        <dbReference type="SAM" id="MobiDB-lite"/>
    </source>
</evidence>
<feature type="transmembrane region" description="Helical" evidence="8">
    <location>
        <begin position="286"/>
        <end position="304"/>
    </location>
</feature>
<keyword evidence="6 8" id="KW-0472">Membrane</keyword>
<feature type="region of interest" description="Disordered" evidence="7">
    <location>
        <begin position="407"/>
        <end position="434"/>
    </location>
</feature>
<proteinExistence type="predicted"/>
<evidence type="ECO:0000256" key="1">
    <source>
        <dbReference type="ARBA" id="ARBA00004651"/>
    </source>
</evidence>
<evidence type="ECO:0000256" key="8">
    <source>
        <dbReference type="SAM" id="Phobius"/>
    </source>
</evidence>
<feature type="transmembrane region" description="Helical" evidence="8">
    <location>
        <begin position="222"/>
        <end position="248"/>
    </location>
</feature>
<name>A0A1X7FZL1_9SPHN</name>
<evidence type="ECO:0000313" key="9">
    <source>
        <dbReference type="EMBL" id="SMF61545.1"/>
    </source>
</evidence>
<dbReference type="EMBL" id="LT840185">
    <property type="protein sequence ID" value="SMF61545.1"/>
    <property type="molecule type" value="Genomic_DNA"/>
</dbReference>
<evidence type="ECO:0000256" key="4">
    <source>
        <dbReference type="ARBA" id="ARBA00022692"/>
    </source>
</evidence>
<dbReference type="GO" id="GO:0015293">
    <property type="term" value="F:symporter activity"/>
    <property type="evidence" value="ECO:0007669"/>
    <property type="project" value="UniProtKB-KW"/>
</dbReference>
<reference evidence="10" key="1">
    <citation type="submission" date="2017-04" db="EMBL/GenBank/DDBJ databases">
        <authorList>
            <person name="Varghese N."/>
            <person name="Submissions S."/>
        </authorList>
    </citation>
    <scope>NUCLEOTIDE SEQUENCE [LARGE SCALE GENOMIC DNA]</scope>
    <source>
        <strain evidence="10">Dd16</strain>
    </source>
</reference>
<dbReference type="InterPro" id="IPR036458">
    <property type="entry name" value="Na:dicarbo_symporter_sf"/>
</dbReference>
<feature type="transmembrane region" description="Helical" evidence="8">
    <location>
        <begin position="79"/>
        <end position="102"/>
    </location>
</feature>
<keyword evidence="4 8" id="KW-0812">Transmembrane</keyword>
<evidence type="ECO:0000256" key="3">
    <source>
        <dbReference type="ARBA" id="ARBA00022475"/>
    </source>
</evidence>
<dbReference type="PANTHER" id="PTHR42865:SF7">
    <property type="entry name" value="PROTON_GLUTAMATE-ASPARTATE SYMPORTER"/>
    <property type="match status" value="1"/>
</dbReference>
<dbReference type="Pfam" id="PF00375">
    <property type="entry name" value="SDF"/>
    <property type="match status" value="1"/>
</dbReference>
<feature type="transmembrane region" description="Helical" evidence="8">
    <location>
        <begin position="46"/>
        <end position="67"/>
    </location>
</feature>
<evidence type="ECO:0000256" key="2">
    <source>
        <dbReference type="ARBA" id="ARBA00022448"/>
    </source>
</evidence>
<dbReference type="PRINTS" id="PR00173">
    <property type="entry name" value="EDTRNSPORT"/>
</dbReference>
<accession>A0A1X7FZL1</accession>
<evidence type="ECO:0000256" key="6">
    <source>
        <dbReference type="ARBA" id="ARBA00023136"/>
    </source>
</evidence>
<keyword evidence="2" id="KW-0813">Transport</keyword>
<dbReference type="PANTHER" id="PTHR42865">
    <property type="entry name" value="PROTON/GLUTAMATE-ASPARTATE SYMPORTER"/>
    <property type="match status" value="1"/>
</dbReference>
<dbReference type="STRING" id="941907.SAMN06295910_0535"/>
<dbReference type="RefSeq" id="WP_085217398.1">
    <property type="nucleotide sequence ID" value="NZ_LT840185.1"/>
</dbReference>
<comment type="subcellular location">
    <subcellularLocation>
        <location evidence="1">Cell membrane</location>
        <topology evidence="1">Multi-pass membrane protein</topology>
    </subcellularLocation>
</comment>
<keyword evidence="5 8" id="KW-1133">Transmembrane helix</keyword>
<dbReference type="SUPFAM" id="SSF118215">
    <property type="entry name" value="Proton glutamate symport protein"/>
    <property type="match status" value="1"/>
</dbReference>
<feature type="transmembrane region" description="Helical" evidence="8">
    <location>
        <begin position="144"/>
        <end position="166"/>
    </location>
</feature>
<keyword evidence="3" id="KW-1003">Cell membrane</keyword>
<dbReference type="InterPro" id="IPR001991">
    <property type="entry name" value="Na-dicarboxylate_symporter"/>
</dbReference>
<dbReference type="Proteomes" id="UP000192934">
    <property type="component" value="Chromosome I"/>
</dbReference>
<feature type="transmembrane region" description="Helical" evidence="8">
    <location>
        <begin position="187"/>
        <end position="210"/>
    </location>
</feature>
<dbReference type="OrthoDB" id="9766690at2"/>
<dbReference type="Gene3D" id="1.10.3860.10">
    <property type="entry name" value="Sodium:dicarboxylate symporter"/>
    <property type="match status" value="1"/>
</dbReference>
<dbReference type="GO" id="GO:0005886">
    <property type="term" value="C:plasma membrane"/>
    <property type="evidence" value="ECO:0007669"/>
    <property type="project" value="UniProtKB-SubCell"/>
</dbReference>